<reference evidence="2 3" key="1">
    <citation type="submission" date="2019-05" db="EMBL/GenBank/DDBJ databases">
        <title>Another draft genome of Portunus trituberculatus and its Hox gene families provides insights of decapod evolution.</title>
        <authorList>
            <person name="Jeong J.-H."/>
            <person name="Song I."/>
            <person name="Kim S."/>
            <person name="Choi T."/>
            <person name="Kim D."/>
            <person name="Ryu S."/>
            <person name="Kim W."/>
        </authorList>
    </citation>
    <scope>NUCLEOTIDE SEQUENCE [LARGE SCALE GENOMIC DNA]</scope>
    <source>
        <tissue evidence="2">Muscle</tissue>
    </source>
</reference>
<feature type="region of interest" description="Disordered" evidence="1">
    <location>
        <begin position="1"/>
        <end position="20"/>
    </location>
</feature>
<evidence type="ECO:0000256" key="1">
    <source>
        <dbReference type="SAM" id="MobiDB-lite"/>
    </source>
</evidence>
<proteinExistence type="predicted"/>
<dbReference type="AlphaFoldDB" id="A0A5B7G502"/>
<evidence type="ECO:0000313" key="2">
    <source>
        <dbReference type="EMBL" id="MPC54052.1"/>
    </source>
</evidence>
<accession>A0A5B7G502</accession>
<dbReference type="EMBL" id="VSRR010012070">
    <property type="protein sequence ID" value="MPC54052.1"/>
    <property type="molecule type" value="Genomic_DNA"/>
</dbReference>
<protein>
    <submittedName>
        <fullName evidence="2">Uncharacterized protein</fullName>
    </submittedName>
</protein>
<sequence length="93" mass="9955">MKEEDETLESRLEEGNKNEEMKKELVNGGPLISNHGLEVAVMGFTGQRLPRQIVAQGPLIPGLVNIVTCIRGEVAAAVPSRGTPGGRHLQPTS</sequence>
<comment type="caution">
    <text evidence="2">The sequence shown here is derived from an EMBL/GenBank/DDBJ whole genome shotgun (WGS) entry which is preliminary data.</text>
</comment>
<dbReference type="Proteomes" id="UP000324222">
    <property type="component" value="Unassembled WGS sequence"/>
</dbReference>
<keyword evidence="3" id="KW-1185">Reference proteome</keyword>
<evidence type="ECO:0000313" key="3">
    <source>
        <dbReference type="Proteomes" id="UP000324222"/>
    </source>
</evidence>
<organism evidence="2 3">
    <name type="scientific">Portunus trituberculatus</name>
    <name type="common">Swimming crab</name>
    <name type="synonym">Neptunus trituberculatus</name>
    <dbReference type="NCBI Taxonomy" id="210409"/>
    <lineage>
        <taxon>Eukaryota</taxon>
        <taxon>Metazoa</taxon>
        <taxon>Ecdysozoa</taxon>
        <taxon>Arthropoda</taxon>
        <taxon>Crustacea</taxon>
        <taxon>Multicrustacea</taxon>
        <taxon>Malacostraca</taxon>
        <taxon>Eumalacostraca</taxon>
        <taxon>Eucarida</taxon>
        <taxon>Decapoda</taxon>
        <taxon>Pleocyemata</taxon>
        <taxon>Brachyura</taxon>
        <taxon>Eubrachyura</taxon>
        <taxon>Portunoidea</taxon>
        <taxon>Portunidae</taxon>
        <taxon>Portuninae</taxon>
        <taxon>Portunus</taxon>
    </lineage>
</organism>
<gene>
    <name evidence="2" type="ORF">E2C01_047959</name>
</gene>
<name>A0A5B7G502_PORTR</name>